<dbReference type="Gene3D" id="1.10.3020.10">
    <property type="entry name" value="alpha-amino acid ester hydrolase ( Helical cap domain)"/>
    <property type="match status" value="1"/>
</dbReference>
<dbReference type="Pfam" id="PF02129">
    <property type="entry name" value="Peptidase_S15"/>
    <property type="match status" value="1"/>
</dbReference>
<name>A0ABP5U7M3_9ACTN</name>
<dbReference type="EMBL" id="BAAARB010000003">
    <property type="protein sequence ID" value="GAA2371891.1"/>
    <property type="molecule type" value="Genomic_DNA"/>
</dbReference>
<organism evidence="3 4">
    <name type="scientific">Gordonia cholesterolivorans</name>
    <dbReference type="NCBI Taxonomy" id="559625"/>
    <lineage>
        <taxon>Bacteria</taxon>
        <taxon>Bacillati</taxon>
        <taxon>Actinomycetota</taxon>
        <taxon>Actinomycetes</taxon>
        <taxon>Mycobacteriales</taxon>
        <taxon>Gordoniaceae</taxon>
        <taxon>Gordonia</taxon>
    </lineage>
</organism>
<evidence type="ECO:0000259" key="2">
    <source>
        <dbReference type="SMART" id="SM00939"/>
    </source>
</evidence>
<feature type="domain" description="Xaa-Pro dipeptidyl-peptidase C-terminal" evidence="2">
    <location>
        <begin position="503"/>
        <end position="730"/>
    </location>
</feature>
<dbReference type="SMART" id="SM00939">
    <property type="entry name" value="PepX_C"/>
    <property type="match status" value="1"/>
</dbReference>
<protein>
    <recommendedName>
        <fullName evidence="2">Xaa-Pro dipeptidyl-peptidase C-terminal domain-containing protein</fullName>
    </recommendedName>
</protein>
<accession>A0ABP5U7M3</accession>
<dbReference type="SUPFAM" id="SSF49785">
    <property type="entry name" value="Galactose-binding domain-like"/>
    <property type="match status" value="1"/>
</dbReference>
<dbReference type="SUPFAM" id="SSF53474">
    <property type="entry name" value="alpha/beta-Hydrolases"/>
    <property type="match status" value="1"/>
</dbReference>
<dbReference type="InterPro" id="IPR013736">
    <property type="entry name" value="Xaa-Pro_dipept_C"/>
</dbReference>
<reference evidence="4" key="1">
    <citation type="journal article" date="2019" name="Int. J. Syst. Evol. Microbiol.">
        <title>The Global Catalogue of Microorganisms (GCM) 10K type strain sequencing project: providing services to taxonomists for standard genome sequencing and annotation.</title>
        <authorList>
            <consortium name="The Broad Institute Genomics Platform"/>
            <consortium name="The Broad Institute Genome Sequencing Center for Infectious Disease"/>
            <person name="Wu L."/>
            <person name="Ma J."/>
        </authorList>
    </citation>
    <scope>NUCLEOTIDE SEQUENCE [LARGE SCALE GENOMIC DNA]</scope>
    <source>
        <strain evidence="4">JCM 16227</strain>
    </source>
</reference>
<evidence type="ECO:0000313" key="3">
    <source>
        <dbReference type="EMBL" id="GAA2371891.1"/>
    </source>
</evidence>
<proteinExistence type="predicted"/>
<dbReference type="Pfam" id="PF08530">
    <property type="entry name" value="PepX_C"/>
    <property type="match status" value="1"/>
</dbReference>
<dbReference type="Gene3D" id="2.60.120.260">
    <property type="entry name" value="Galactose-binding domain-like"/>
    <property type="match status" value="1"/>
</dbReference>
<evidence type="ECO:0000313" key="4">
    <source>
        <dbReference type="Proteomes" id="UP001501170"/>
    </source>
</evidence>
<dbReference type="Proteomes" id="UP001501170">
    <property type="component" value="Unassembled WGS sequence"/>
</dbReference>
<keyword evidence="1" id="KW-0378">Hydrolase</keyword>
<sequence length="763" mass="80711">MTRALRERREKNRIGDQMFSGRRALRRTAAAVAAATVLLAAVGTVGESAAAQPVHVGGGVSQAYLTDARPGTALTLVDDAGNRAGSGVADSLGSLIVRDLQPGRYRFVGAGIKSAPVEVTGKDSPPPAPSLYGQTLHEGLNYITMRDGVSLAATVRLPYGKKLSDGPFPTVIEYSGYQNAAPDDLVVGAVGEKVGLKDPQAPDTSVIVGSTLATQMLGFASVSLQMRGSGCSGGDFGLFDNVAAFDAYDAIETVGRQRWVSGHRVGMVGISFSGISQMFAAGTRPPHLAAIAPMSTTDDLYSTGLPGGIYNKGFANSWLRERVQQAQPGPAGGQPWVRARIEGGDKTCANNQKLRRQTQNVFKLIRDNPTRAAKVYQERSIPDWADRIDVPVFLVGAAQDEQTGPNWVNLIKHLDHNPNVWVNIINGHHFDSLGPQILSRWAEFLQLFVANQVPHTPPNMQPLGTVVFPAATNAPGQQIPPVRFSDSRTVAAAKARFKAQTPRLWALFDNGGGAAGPGGLSSAWQRSLSAWPTSTERMFLNDKGRLGSRPAGGTVSFAPNPLNRPLNTLKNASTDTAAAWGIHPDYDWRPAPGRSGLGFISAPLSRDKVVLGNGSVTLRLKSTAKVTDLQVTVSEVNGRGQETSVGTGVLRSSFRGDGTAPDFTTQTPLADGFNQITIPINPLMHGFRKGSRIRVTVSAPGGDLPSWQFSTPATGGKVIDTVDLSKSYVTIPVIAGEVPGAGPDCGFLRGSACRAYKPAFNGG</sequence>
<keyword evidence="4" id="KW-1185">Reference proteome</keyword>
<dbReference type="Gene3D" id="3.40.50.1820">
    <property type="entry name" value="alpha/beta hydrolase"/>
    <property type="match status" value="1"/>
</dbReference>
<evidence type="ECO:0000256" key="1">
    <source>
        <dbReference type="ARBA" id="ARBA00022801"/>
    </source>
</evidence>
<dbReference type="InterPro" id="IPR029058">
    <property type="entry name" value="AB_hydrolase_fold"/>
</dbReference>
<gene>
    <name evidence="3" type="ORF">GCM10009855_09000</name>
</gene>
<dbReference type="NCBIfam" id="TIGR00976">
    <property type="entry name" value="CocE_NonD"/>
    <property type="match status" value="1"/>
</dbReference>
<comment type="caution">
    <text evidence="3">The sequence shown here is derived from an EMBL/GenBank/DDBJ whole genome shotgun (WGS) entry which is preliminary data.</text>
</comment>
<dbReference type="InterPro" id="IPR008979">
    <property type="entry name" value="Galactose-bd-like_sf"/>
</dbReference>
<dbReference type="InterPro" id="IPR000383">
    <property type="entry name" value="Xaa-Pro-like_dom"/>
</dbReference>
<dbReference type="InterPro" id="IPR005674">
    <property type="entry name" value="CocE/Ser_esterase"/>
</dbReference>